<accession>A0A438CHL5</accession>
<dbReference type="Gene3D" id="3.80.10.10">
    <property type="entry name" value="Ribonuclease Inhibitor"/>
    <property type="match status" value="2"/>
</dbReference>
<dbReference type="SUPFAM" id="SSF52058">
    <property type="entry name" value="L domain-like"/>
    <property type="match status" value="1"/>
</dbReference>
<evidence type="ECO:0000313" key="3">
    <source>
        <dbReference type="EMBL" id="RVW22687.1"/>
    </source>
</evidence>
<proteinExistence type="predicted"/>
<feature type="domain" description="R13L1/DRL21-like LRR repeat region" evidence="2">
    <location>
        <begin position="32"/>
        <end position="159"/>
    </location>
</feature>
<evidence type="ECO:0000256" key="1">
    <source>
        <dbReference type="SAM" id="MobiDB-lite"/>
    </source>
</evidence>
<dbReference type="Pfam" id="PF25019">
    <property type="entry name" value="LRR_R13L1-DRL21"/>
    <property type="match status" value="1"/>
</dbReference>
<dbReference type="PANTHER" id="PTHR47186:SF3">
    <property type="entry name" value="OS09G0267800 PROTEIN"/>
    <property type="match status" value="1"/>
</dbReference>
<dbReference type="InterPro" id="IPR056789">
    <property type="entry name" value="LRR_R13L1-DRL21"/>
</dbReference>
<evidence type="ECO:0000259" key="2">
    <source>
        <dbReference type="Pfam" id="PF25019"/>
    </source>
</evidence>
<sequence length="415" mass="47216">MKHLRNLIKLPTSIGNLINLRYLDISGDGLKIKDLRDMSHLKGEICISKLEKVENIQDARNANLNTKHNLEGLTMKWNVELNDSQNGIHEMDVLDSLQPHSNLNKLSIVLYDGPKFPRWIMDASFSKMVYLSLINFQKCTSLPCLGQSPLLKNLLIQGMNGVKKVGVEFYGATCLSNKPFPSLESLQFACMSAWEDWEKLSLSILVSFPCLQELRLGFPLPRLPSICELHTEECNEVFLPMLQVLQISECGELTYFRKNGFGLENLAHLQQLEISSCPQLVSLEEDKEQGHPCNLQYLRIEHCDKLEKLPNVWQYLTCLEELEIKDCPNLMSFPEMGFPPMLRRLSIQIVKLLRQLPNGALARSTLLKHSALAAYFQKQPPFLMITATVPPVSSSQNSHRSSHKKIPQSRIPVRL</sequence>
<protein>
    <submittedName>
        <fullName evidence="3">Putative disease resistance RPP13-like protein 1</fullName>
    </submittedName>
</protein>
<reference evidence="3 4" key="1">
    <citation type="journal article" date="2018" name="PLoS Genet.">
        <title>Population sequencing reveals clonal diversity and ancestral inbreeding in the grapevine cultivar Chardonnay.</title>
        <authorList>
            <person name="Roach M.J."/>
            <person name="Johnson D.L."/>
            <person name="Bohlmann J."/>
            <person name="van Vuuren H.J."/>
            <person name="Jones S.J."/>
            <person name="Pretorius I.S."/>
            <person name="Schmidt S.A."/>
            <person name="Borneman A.R."/>
        </authorList>
    </citation>
    <scope>NUCLEOTIDE SEQUENCE [LARGE SCALE GENOMIC DNA]</scope>
    <source>
        <strain evidence="4">cv. Chardonnay</strain>
        <tissue evidence="3">Leaf</tissue>
    </source>
</reference>
<organism evidence="3 4">
    <name type="scientific">Vitis vinifera</name>
    <name type="common">Grape</name>
    <dbReference type="NCBI Taxonomy" id="29760"/>
    <lineage>
        <taxon>Eukaryota</taxon>
        <taxon>Viridiplantae</taxon>
        <taxon>Streptophyta</taxon>
        <taxon>Embryophyta</taxon>
        <taxon>Tracheophyta</taxon>
        <taxon>Spermatophyta</taxon>
        <taxon>Magnoliopsida</taxon>
        <taxon>eudicotyledons</taxon>
        <taxon>Gunneridae</taxon>
        <taxon>Pentapetalae</taxon>
        <taxon>rosids</taxon>
        <taxon>Vitales</taxon>
        <taxon>Vitaceae</taxon>
        <taxon>Viteae</taxon>
        <taxon>Vitis</taxon>
    </lineage>
</organism>
<dbReference type="EMBL" id="QGNW01002222">
    <property type="protein sequence ID" value="RVW22687.1"/>
    <property type="molecule type" value="Genomic_DNA"/>
</dbReference>
<dbReference type="PANTHER" id="PTHR47186">
    <property type="entry name" value="LEUCINE-RICH REPEAT-CONTAINING PROTEIN 57"/>
    <property type="match status" value="1"/>
</dbReference>
<dbReference type="SUPFAM" id="SSF52047">
    <property type="entry name" value="RNI-like"/>
    <property type="match status" value="1"/>
</dbReference>
<comment type="caution">
    <text evidence="3">The sequence shown here is derived from an EMBL/GenBank/DDBJ whole genome shotgun (WGS) entry which is preliminary data.</text>
</comment>
<feature type="region of interest" description="Disordered" evidence="1">
    <location>
        <begin position="392"/>
        <end position="415"/>
    </location>
</feature>
<evidence type="ECO:0000313" key="4">
    <source>
        <dbReference type="Proteomes" id="UP000288805"/>
    </source>
</evidence>
<dbReference type="Proteomes" id="UP000288805">
    <property type="component" value="Unassembled WGS sequence"/>
</dbReference>
<dbReference type="InterPro" id="IPR032675">
    <property type="entry name" value="LRR_dom_sf"/>
</dbReference>
<name>A0A438CHL5_VITVI</name>
<gene>
    <name evidence="3" type="primary">RPPL1_101</name>
    <name evidence="3" type="ORF">CK203_099587</name>
</gene>
<dbReference type="AlphaFoldDB" id="A0A438CHL5"/>